<reference evidence="2" key="1">
    <citation type="submission" date="2020-11" db="EMBL/GenBank/DDBJ databases">
        <title>Enhanced detection system for hospital associated transmission using whole genome sequencing surveillance.</title>
        <authorList>
            <person name="Harrison L.H."/>
            <person name="Van Tyne D."/>
            <person name="Marsh J.W."/>
            <person name="Griffith M.P."/>
            <person name="Snyder D.J."/>
            <person name="Cooper V.S."/>
            <person name="Mustapha M."/>
        </authorList>
    </citation>
    <scope>NUCLEOTIDE SEQUENCE</scope>
    <source>
        <strain evidence="2">STEN00053</strain>
    </source>
</reference>
<feature type="region of interest" description="Disordered" evidence="1">
    <location>
        <begin position="1"/>
        <end position="33"/>
    </location>
</feature>
<comment type="caution">
    <text evidence="2">The sequence shown here is derived from an EMBL/GenBank/DDBJ whole genome shotgun (WGS) entry which is preliminary data.</text>
</comment>
<sequence length="48" mass="5242">MIAAAMPPQQQAGRNRAGQAQDQQRDRTLLQHGQQRPCVQVAAQLFGA</sequence>
<feature type="compositionally biased region" description="Low complexity" evidence="1">
    <location>
        <begin position="1"/>
        <end position="22"/>
    </location>
</feature>
<evidence type="ECO:0000313" key="2">
    <source>
        <dbReference type="EMBL" id="MBH1792132.1"/>
    </source>
</evidence>
<dbReference type="AlphaFoldDB" id="A0AA40YA89"/>
<gene>
    <name evidence="2" type="ORF">I5V89_19905</name>
</gene>
<dbReference type="EMBL" id="JADUOV010000019">
    <property type="protein sequence ID" value="MBH1792132.1"/>
    <property type="molecule type" value="Genomic_DNA"/>
</dbReference>
<evidence type="ECO:0000313" key="3">
    <source>
        <dbReference type="Proteomes" id="UP000634179"/>
    </source>
</evidence>
<dbReference type="Proteomes" id="UP000634179">
    <property type="component" value="Unassembled WGS sequence"/>
</dbReference>
<protein>
    <submittedName>
        <fullName evidence="2">Uncharacterized protein</fullName>
    </submittedName>
</protein>
<organism evidence="2 3">
    <name type="scientific">Stenotrophomonas maltophilia</name>
    <name type="common">Pseudomonas maltophilia</name>
    <name type="synonym">Xanthomonas maltophilia</name>
    <dbReference type="NCBI Taxonomy" id="40324"/>
    <lineage>
        <taxon>Bacteria</taxon>
        <taxon>Pseudomonadati</taxon>
        <taxon>Pseudomonadota</taxon>
        <taxon>Gammaproteobacteria</taxon>
        <taxon>Lysobacterales</taxon>
        <taxon>Lysobacteraceae</taxon>
        <taxon>Stenotrophomonas</taxon>
        <taxon>Stenotrophomonas maltophilia group</taxon>
    </lineage>
</organism>
<accession>A0AA40YA89</accession>
<name>A0AA40YA89_STEMA</name>
<proteinExistence type="predicted"/>
<evidence type="ECO:0000256" key="1">
    <source>
        <dbReference type="SAM" id="MobiDB-lite"/>
    </source>
</evidence>